<protein>
    <recommendedName>
        <fullName evidence="3">Transcription initiation factor TFIID subunit 2</fullName>
    </recommendedName>
</protein>
<dbReference type="Proteomes" id="UP000078387">
    <property type="component" value="Unassembled WGS sequence"/>
</dbReference>
<sequence>MEVELTVQEETIKFISINEVFGKFIVDPQTWKLESEIAMTFLMSDKTVEFVKNRGIVLHVNRLIIDSISLELQTKDDSPAFQCHFTQTPGILDNDYPLIDSPTYSTFEEMYKGSIGQLTISWPEKLLLNSENSYVLRIIYKTNKGSGLYTTPSSLVTLDGYLDTASWMPCICNSFQLVCYEMTFIVPDPYVVIATGNPSIPIINGEMRTFNYTLKTRIPIKSYGFIIAPVKLLPIESSLKVGYFSGTIEEKRAQYTLTQMFPKAIQCIKKYTSTPEPFSLSVVVSKELPHSQTMSFAGLIIISTELLYLEDNADRYRHVSFEIGRVVASQWVGHYIIPNRISDEWITLGIRDYLAEQFIKTVNGQNYVKYKSIESQELVLYQKWGEPLHTEERKVFAEMEINDHFRRKVDIAMGVMENNLGKDRMKKLVCEKVLNNGEPMDDLKRNIKTRQFVKELQTQNSSLMKQFEERLVNGTGYSKIAVSFTFTQRTIQTDFKIHQSRKEKGYNVVPVRIHEVEQTIEDTIELTGEETSKSIPCHSRIRKQRKRPIKTDTGETIMYDLDSRDCKRSGQGETDVPILYIEIDPDNDYPRRIKRDKQSFQEYMWLTQLEFVRTVRGQLVTIEGLEKCKSEKGINALFDFLINNHRCFYKVQIAAAHAIARMSCEQNGYLGFHLLKQFYKTNYYEESVGVIPLDFSNPLRYELQKGLIGAFANVRIHSLTDKINWGGLYDDKHKNRIDALSLPSYPEAVSLLLEIAENSTNERNKYQDGVFIKSVIGALGKIVSSKDEDNERITKFLKRELNKDKIIPSDRNIVTLAVIKMAPGLCDLTSLCSVGNFYEVRVAAIRALLKSDPQQGLTIFVETHERGDNGRVRYAICEMALTLKNFPPQDIIFTTYFRDLGNRVFKVLCNRHDFVKNKIMLALVFKKWWGDSLVQSIVPPIAPTII</sequence>
<comment type="subcellular location">
    <subcellularLocation>
        <location evidence="1">Nucleus</location>
    </subcellularLocation>
</comment>
<dbReference type="InterPro" id="IPR042097">
    <property type="entry name" value="Aminopeptidase_N-like_N_sf"/>
</dbReference>
<keyword evidence="5" id="KW-0804">Transcription</keyword>
<evidence type="ECO:0000256" key="3">
    <source>
        <dbReference type="ARBA" id="ARBA00017363"/>
    </source>
</evidence>
<dbReference type="VEuPathDB" id="AmoebaDB:EHI5A_134100"/>
<dbReference type="OMA" id="VCDYETR"/>
<name>A0A5K1VUJ4_ENTHI</name>
<evidence type="ECO:0000256" key="4">
    <source>
        <dbReference type="ARBA" id="ARBA00023015"/>
    </source>
</evidence>
<dbReference type="InterPro" id="IPR057991">
    <property type="entry name" value="TPR_TAF2_C"/>
</dbReference>
<dbReference type="VEuPathDB" id="AmoebaDB:EHI8A_098710"/>
<dbReference type="InterPro" id="IPR037813">
    <property type="entry name" value="TAF2"/>
</dbReference>
<dbReference type="GO" id="GO:0006367">
    <property type="term" value="P:transcription initiation at RNA polymerase II promoter"/>
    <property type="evidence" value="ECO:0007669"/>
    <property type="project" value="TreeGrafter"/>
</dbReference>
<dbReference type="Pfam" id="PF25316">
    <property type="entry name" value="TAF2_3rd"/>
    <property type="match status" value="1"/>
</dbReference>
<feature type="domain" description="Transcription initiation factor TFIID subunit 2 TPR repeats" evidence="8">
    <location>
        <begin position="603"/>
        <end position="716"/>
    </location>
</feature>
<evidence type="ECO:0000256" key="5">
    <source>
        <dbReference type="ARBA" id="ARBA00023163"/>
    </source>
</evidence>
<dbReference type="VEuPathDB" id="AmoebaDB:EHI_108470"/>
<dbReference type="GO" id="GO:0003682">
    <property type="term" value="F:chromatin binding"/>
    <property type="evidence" value="ECO:0007669"/>
    <property type="project" value="TreeGrafter"/>
</dbReference>
<gene>
    <name evidence="9" type="ORF">CL6EHI_108470</name>
</gene>
<evidence type="ECO:0000256" key="1">
    <source>
        <dbReference type="ARBA" id="ARBA00004123"/>
    </source>
</evidence>
<dbReference type="Pfam" id="PF25577">
    <property type="entry name" value="TPR_TAF2_C"/>
    <property type="match status" value="1"/>
</dbReference>
<dbReference type="GO" id="GO:0005669">
    <property type="term" value="C:transcription factor TFIID complex"/>
    <property type="evidence" value="ECO:0007669"/>
    <property type="project" value="InterPro"/>
</dbReference>
<feature type="domain" description="Transcription initiation factor TFIID subunit 2 Ig-like" evidence="7">
    <location>
        <begin position="476"/>
        <end position="594"/>
    </location>
</feature>
<dbReference type="GO" id="GO:0000976">
    <property type="term" value="F:transcription cis-regulatory region binding"/>
    <property type="evidence" value="ECO:0007669"/>
    <property type="project" value="TreeGrafter"/>
</dbReference>
<evidence type="ECO:0000259" key="8">
    <source>
        <dbReference type="Pfam" id="PF25577"/>
    </source>
</evidence>
<keyword evidence="4" id="KW-0805">Transcription regulation</keyword>
<dbReference type="Gene3D" id="1.10.390.10">
    <property type="entry name" value="Neutral Protease Domain 2"/>
    <property type="match status" value="1"/>
</dbReference>
<evidence type="ECO:0000256" key="6">
    <source>
        <dbReference type="ARBA" id="ARBA00023242"/>
    </source>
</evidence>
<dbReference type="Gene3D" id="2.60.40.1730">
    <property type="entry name" value="tricorn interacting facor f3 domain"/>
    <property type="match status" value="1"/>
</dbReference>
<evidence type="ECO:0000313" key="9">
    <source>
        <dbReference type="EMBL" id="GAT98492.1"/>
    </source>
</evidence>
<evidence type="ECO:0000256" key="2">
    <source>
        <dbReference type="ARBA" id="ARBA00010937"/>
    </source>
</evidence>
<accession>A0A5K1VUJ4</accession>
<dbReference type="AlphaFoldDB" id="A0A5K1VUJ4"/>
<comment type="caution">
    <text evidence="9">The sequence shown here is derived from an EMBL/GenBank/DDBJ whole genome shotgun (WGS) entry which is preliminary data.</text>
</comment>
<dbReference type="InterPro" id="IPR027268">
    <property type="entry name" value="Peptidase_M4/M1_CTD_sf"/>
</dbReference>
<organism evidence="9 10">
    <name type="scientific">Entamoeba histolytica</name>
    <dbReference type="NCBI Taxonomy" id="5759"/>
    <lineage>
        <taxon>Eukaryota</taxon>
        <taxon>Amoebozoa</taxon>
        <taxon>Evosea</taxon>
        <taxon>Archamoebae</taxon>
        <taxon>Mastigamoebida</taxon>
        <taxon>Entamoebidae</taxon>
        <taxon>Entamoeba</taxon>
    </lineage>
</organism>
<evidence type="ECO:0000259" key="7">
    <source>
        <dbReference type="Pfam" id="PF25316"/>
    </source>
</evidence>
<dbReference type="VEuPathDB" id="AmoebaDB:EHI7A_094710"/>
<dbReference type="GO" id="GO:0016251">
    <property type="term" value="F:RNA polymerase II general transcription initiation factor activity"/>
    <property type="evidence" value="ECO:0007669"/>
    <property type="project" value="TreeGrafter"/>
</dbReference>
<dbReference type="PANTHER" id="PTHR15137">
    <property type="entry name" value="TRANSCRIPTION INITIATION FACTOR TFIID"/>
    <property type="match status" value="1"/>
</dbReference>
<dbReference type="InterPro" id="IPR057345">
    <property type="entry name" value="Ig-like_TAF2"/>
</dbReference>
<proteinExistence type="inferred from homology"/>
<comment type="similarity">
    <text evidence="2">Belongs to the TAF2 family.</text>
</comment>
<dbReference type="PANTHER" id="PTHR15137:SF9">
    <property type="entry name" value="TRANSCRIPTION INITIATION FACTOR TFIID SUBUNIT 2"/>
    <property type="match status" value="1"/>
</dbReference>
<keyword evidence="6" id="KW-0539">Nucleus</keyword>
<dbReference type="VEuPathDB" id="AmoebaDB:KM1_169900"/>
<reference evidence="9 10" key="1">
    <citation type="submission" date="2016-05" db="EMBL/GenBank/DDBJ databases">
        <title>First whole genome sequencing of Entamoeba histolytica HM1:IMSS-clone-6.</title>
        <authorList>
            <person name="Mukherjee Avik.K."/>
            <person name="Izumyama S."/>
            <person name="Nakada-Tsukui K."/>
            <person name="Nozaki T."/>
        </authorList>
    </citation>
    <scope>NUCLEOTIDE SEQUENCE [LARGE SCALE GENOMIC DNA]</scope>
    <source>
        <strain evidence="9 10">HM1:IMSS clone 6</strain>
    </source>
</reference>
<dbReference type="SUPFAM" id="SSF63737">
    <property type="entry name" value="Leukotriene A4 hydrolase N-terminal domain"/>
    <property type="match status" value="1"/>
</dbReference>
<dbReference type="EMBL" id="BDEQ01000001">
    <property type="protein sequence ID" value="GAT98492.1"/>
    <property type="molecule type" value="Genomic_DNA"/>
</dbReference>
<evidence type="ECO:0000313" key="10">
    <source>
        <dbReference type="Proteomes" id="UP000078387"/>
    </source>
</evidence>